<evidence type="ECO:0000313" key="2">
    <source>
        <dbReference type="Proteomes" id="UP000004995"/>
    </source>
</evidence>
<dbReference type="Proteomes" id="UP000004995">
    <property type="component" value="Unassembled WGS sequence"/>
</dbReference>
<dbReference type="EMBL" id="AGNK02005443">
    <property type="status" value="NOT_ANNOTATED_CDS"/>
    <property type="molecule type" value="Genomic_DNA"/>
</dbReference>
<protein>
    <submittedName>
        <fullName evidence="1">Uncharacterized protein</fullName>
    </submittedName>
</protein>
<reference evidence="2" key="1">
    <citation type="journal article" date="2012" name="Nat. Biotechnol.">
        <title>Reference genome sequence of the model plant Setaria.</title>
        <authorList>
            <person name="Bennetzen J.L."/>
            <person name="Schmutz J."/>
            <person name="Wang H."/>
            <person name="Percifield R."/>
            <person name="Hawkins J."/>
            <person name="Pontaroli A.C."/>
            <person name="Estep M."/>
            <person name="Feng L."/>
            <person name="Vaughn J.N."/>
            <person name="Grimwood J."/>
            <person name="Jenkins J."/>
            <person name="Barry K."/>
            <person name="Lindquist E."/>
            <person name="Hellsten U."/>
            <person name="Deshpande S."/>
            <person name="Wang X."/>
            <person name="Wu X."/>
            <person name="Mitros T."/>
            <person name="Triplett J."/>
            <person name="Yang X."/>
            <person name="Ye C.Y."/>
            <person name="Mauro-Herrera M."/>
            <person name="Wang L."/>
            <person name="Li P."/>
            <person name="Sharma M."/>
            <person name="Sharma R."/>
            <person name="Ronald P.C."/>
            <person name="Panaud O."/>
            <person name="Kellogg E.A."/>
            <person name="Brutnell T.P."/>
            <person name="Doust A.N."/>
            <person name="Tuskan G.A."/>
            <person name="Rokhsar D."/>
            <person name="Devos K.M."/>
        </authorList>
    </citation>
    <scope>NUCLEOTIDE SEQUENCE [LARGE SCALE GENOMIC DNA]</scope>
    <source>
        <strain evidence="2">cv. Yugu1</strain>
    </source>
</reference>
<evidence type="ECO:0000313" key="1">
    <source>
        <dbReference type="EnsemblPlants" id="KQK87798"/>
    </source>
</evidence>
<organism evidence="1 2">
    <name type="scientific">Setaria italica</name>
    <name type="common">Foxtail millet</name>
    <name type="synonym">Panicum italicum</name>
    <dbReference type="NCBI Taxonomy" id="4555"/>
    <lineage>
        <taxon>Eukaryota</taxon>
        <taxon>Viridiplantae</taxon>
        <taxon>Streptophyta</taxon>
        <taxon>Embryophyta</taxon>
        <taxon>Tracheophyta</taxon>
        <taxon>Spermatophyta</taxon>
        <taxon>Magnoliopsida</taxon>
        <taxon>Liliopsida</taxon>
        <taxon>Poales</taxon>
        <taxon>Poaceae</taxon>
        <taxon>PACMAD clade</taxon>
        <taxon>Panicoideae</taxon>
        <taxon>Panicodae</taxon>
        <taxon>Paniceae</taxon>
        <taxon>Cenchrinae</taxon>
        <taxon>Setaria</taxon>
    </lineage>
</organism>
<dbReference type="AlphaFoldDB" id="K4AP54"/>
<reference evidence="1" key="2">
    <citation type="submission" date="2018-08" db="UniProtKB">
        <authorList>
            <consortium name="EnsemblPlants"/>
        </authorList>
    </citation>
    <scope>IDENTIFICATION</scope>
    <source>
        <strain evidence="1">Yugu1</strain>
    </source>
</reference>
<dbReference type="InParanoid" id="K4AP54"/>
<name>K4AP54_SETIT</name>
<proteinExistence type="predicted"/>
<keyword evidence="2" id="KW-1185">Reference proteome</keyword>
<dbReference type="EnsemblPlants" id="KQK87798">
    <property type="protein sequence ID" value="KQK87798"/>
    <property type="gene ID" value="SETIT_040702mg"/>
</dbReference>
<dbReference type="Gramene" id="KQK87798">
    <property type="protein sequence ID" value="KQK87798"/>
    <property type="gene ID" value="SETIT_040702mg"/>
</dbReference>
<accession>K4AP54</accession>
<dbReference type="HOGENOM" id="CLU_3400132_0_0_1"/>
<sequence length="31" mass="3522">MYYLILDATPNNIVKKKSCGSILILQMPKIL</sequence>